<evidence type="ECO:0000259" key="8">
    <source>
        <dbReference type="PROSITE" id="PS51096"/>
    </source>
</evidence>
<dbReference type="EMBL" id="CEKZ01000014">
    <property type="protein sequence ID" value="CEQ04790.1"/>
    <property type="molecule type" value="Genomic_DNA"/>
</dbReference>
<dbReference type="SUPFAM" id="SSF53062">
    <property type="entry name" value="PTS system fructose IIA component-like"/>
    <property type="match status" value="1"/>
</dbReference>
<dbReference type="PANTHER" id="PTHR33799">
    <property type="entry name" value="PTS PERMEASE-RELATED-RELATED"/>
    <property type="match status" value="1"/>
</dbReference>
<dbReference type="Gene3D" id="3.40.50.510">
    <property type="entry name" value="Phosphotransferase system, mannose-type IIA component"/>
    <property type="match status" value="1"/>
</dbReference>
<gene>
    <name evidence="9" type="primary">manX</name>
    <name evidence="9" type="ORF">R28058_25081</name>
</gene>
<dbReference type="CDD" id="cd00006">
    <property type="entry name" value="PTS_IIA_man"/>
    <property type="match status" value="1"/>
</dbReference>
<dbReference type="InterPro" id="IPR033887">
    <property type="entry name" value="PTS_IIA_man"/>
</dbReference>
<accession>A0A0C7QKT0</accession>
<keyword evidence="6" id="KW-0598">Phosphotransferase system</keyword>
<dbReference type="RefSeq" id="WP_055336756.1">
    <property type="nucleotide sequence ID" value="NZ_CDNF01000025.1"/>
</dbReference>
<evidence type="ECO:0000313" key="9">
    <source>
        <dbReference type="EMBL" id="CEQ04790.1"/>
    </source>
</evidence>
<keyword evidence="5" id="KW-0808">Transferase</keyword>
<dbReference type="InterPro" id="IPR004701">
    <property type="entry name" value="PTS_EIIA_man-typ"/>
</dbReference>
<proteinExistence type="predicted"/>
<dbReference type="GO" id="GO:0016020">
    <property type="term" value="C:membrane"/>
    <property type="evidence" value="ECO:0007669"/>
    <property type="project" value="InterPro"/>
</dbReference>
<dbReference type="InterPro" id="IPR036662">
    <property type="entry name" value="PTS_EIIA_man-typ_sf"/>
</dbReference>
<reference evidence="9 10" key="1">
    <citation type="submission" date="2015-01" db="EMBL/GenBank/DDBJ databases">
        <authorList>
            <person name="Aslett A.Martin."/>
            <person name="De Silva Nishadi"/>
        </authorList>
    </citation>
    <scope>NUCLEOTIDE SEQUENCE [LARGE SCALE GENOMIC DNA]</scope>
    <source>
        <strain evidence="9 10">R28058</strain>
    </source>
</reference>
<evidence type="ECO:0000256" key="3">
    <source>
        <dbReference type="ARBA" id="ARBA00022490"/>
    </source>
</evidence>
<dbReference type="PANTHER" id="PTHR33799:SF1">
    <property type="entry name" value="PTS SYSTEM MANNOSE-SPECIFIC EIIAB COMPONENT-RELATED"/>
    <property type="match status" value="1"/>
</dbReference>
<dbReference type="PROSITE" id="PS51096">
    <property type="entry name" value="PTS_EIIA_TYPE_4"/>
    <property type="match status" value="1"/>
</dbReference>
<evidence type="ECO:0000256" key="4">
    <source>
        <dbReference type="ARBA" id="ARBA00022597"/>
    </source>
</evidence>
<evidence type="ECO:0000313" key="10">
    <source>
        <dbReference type="Proteomes" id="UP000049127"/>
    </source>
</evidence>
<dbReference type="GO" id="GO:0005737">
    <property type="term" value="C:cytoplasm"/>
    <property type="evidence" value="ECO:0007669"/>
    <property type="project" value="UniProtKB-SubCell"/>
</dbReference>
<keyword evidence="3" id="KW-0963">Cytoplasm</keyword>
<sequence length="134" mass="14807">MIIITGHGNFATGLKSSLDLIVGKYDFIKSIDFTELKTPKDLKCEIESEVIKSENEKIYIFTDLAGGTPFKVSMELALENKNVEVFCGTNLPMLVESTMMISLGSDLDSIAIKEVGINSINPKRKVVEFQEEGI</sequence>
<name>A0A0C7QKT0_PARSO</name>
<comment type="subcellular location">
    <subcellularLocation>
        <location evidence="1">Cytoplasm</location>
    </subcellularLocation>
</comment>
<evidence type="ECO:0000256" key="7">
    <source>
        <dbReference type="ARBA" id="ARBA00022777"/>
    </source>
</evidence>
<organism evidence="9 10">
    <name type="scientific">Paraclostridium sordellii</name>
    <name type="common">Clostridium sordellii</name>
    <dbReference type="NCBI Taxonomy" id="1505"/>
    <lineage>
        <taxon>Bacteria</taxon>
        <taxon>Bacillati</taxon>
        <taxon>Bacillota</taxon>
        <taxon>Clostridia</taxon>
        <taxon>Peptostreptococcales</taxon>
        <taxon>Peptostreptococcaceae</taxon>
        <taxon>Paraclostridium</taxon>
    </lineage>
</organism>
<evidence type="ECO:0000256" key="6">
    <source>
        <dbReference type="ARBA" id="ARBA00022683"/>
    </source>
</evidence>
<keyword evidence="7" id="KW-0418">Kinase</keyword>
<dbReference type="GO" id="GO:0009401">
    <property type="term" value="P:phosphoenolpyruvate-dependent sugar phosphotransferase system"/>
    <property type="evidence" value="ECO:0007669"/>
    <property type="project" value="UniProtKB-KW"/>
</dbReference>
<dbReference type="Proteomes" id="UP000049127">
    <property type="component" value="Unassembled WGS sequence"/>
</dbReference>
<keyword evidence="2" id="KW-0813">Transport</keyword>
<dbReference type="OrthoDB" id="9799827at2"/>
<keyword evidence="4" id="KW-0762">Sugar transport</keyword>
<dbReference type="AlphaFoldDB" id="A0A0C7QKT0"/>
<dbReference type="GO" id="GO:0016301">
    <property type="term" value="F:kinase activity"/>
    <property type="evidence" value="ECO:0007669"/>
    <property type="project" value="UniProtKB-KW"/>
</dbReference>
<evidence type="ECO:0000256" key="2">
    <source>
        <dbReference type="ARBA" id="ARBA00022448"/>
    </source>
</evidence>
<dbReference type="InterPro" id="IPR051471">
    <property type="entry name" value="Bacterial_PTS_sugar_comp"/>
</dbReference>
<protein>
    <submittedName>
        <fullName evidence="9">PTS system fructose subfamily transporter subunit IIA</fullName>
    </submittedName>
</protein>
<evidence type="ECO:0000256" key="5">
    <source>
        <dbReference type="ARBA" id="ARBA00022679"/>
    </source>
</evidence>
<dbReference type="Pfam" id="PF03610">
    <property type="entry name" value="EIIA-man"/>
    <property type="match status" value="1"/>
</dbReference>
<feature type="domain" description="PTS EIIA type-4" evidence="8">
    <location>
        <begin position="1"/>
        <end position="134"/>
    </location>
</feature>
<evidence type="ECO:0000256" key="1">
    <source>
        <dbReference type="ARBA" id="ARBA00004496"/>
    </source>
</evidence>